<sequence length="144" mass="16623">MIVRKYDDIDWHTGGDFPADLNASHARTHIALFLEWAIRRGHESDTLRSLHPDALHSIRQGKLSGKDLLAQCCDDKLTSDDLSETGNGFAQAYYEASYLEDYVDLSDDDLPTLYHEPYDQKKARDICEKLDARFHQWSKQLDHE</sequence>
<evidence type="ECO:0000313" key="2">
    <source>
        <dbReference type="EMBL" id="TGY33588.1"/>
    </source>
</evidence>
<dbReference type="Proteomes" id="UP000306631">
    <property type="component" value="Unassembled WGS sequence"/>
</dbReference>
<accession>A0A4S2CX60</accession>
<dbReference type="OrthoDB" id="4827574at2"/>
<evidence type="ECO:0000313" key="3">
    <source>
        <dbReference type="Proteomes" id="UP000306631"/>
    </source>
</evidence>
<dbReference type="Pfam" id="PF25191">
    <property type="entry name" value="DUF7832"/>
    <property type="match status" value="1"/>
</dbReference>
<comment type="caution">
    <text evidence="2">The sequence shown here is derived from an EMBL/GenBank/DDBJ whole genome shotgun (WGS) entry which is preliminary data.</text>
</comment>
<organism evidence="2 3">
    <name type="scientific">Stenotrophomonas maltophilia</name>
    <name type="common">Pseudomonas maltophilia</name>
    <name type="synonym">Xanthomonas maltophilia</name>
    <dbReference type="NCBI Taxonomy" id="40324"/>
    <lineage>
        <taxon>Bacteria</taxon>
        <taxon>Pseudomonadati</taxon>
        <taxon>Pseudomonadota</taxon>
        <taxon>Gammaproteobacteria</taxon>
        <taxon>Lysobacterales</taxon>
        <taxon>Lysobacteraceae</taxon>
        <taxon>Stenotrophomonas</taxon>
        <taxon>Stenotrophomonas maltophilia group</taxon>
    </lineage>
</organism>
<dbReference type="AlphaFoldDB" id="A0A4S2CX60"/>
<proteinExistence type="predicted"/>
<gene>
    <name evidence="2" type="ORF">E5352_11625</name>
</gene>
<feature type="domain" description="DUF7832" evidence="1">
    <location>
        <begin position="5"/>
        <end position="115"/>
    </location>
</feature>
<name>A0A4S2CX60_STEMA</name>
<reference evidence="2 3" key="1">
    <citation type="submission" date="2019-04" db="EMBL/GenBank/DDBJ databases">
        <title>Microbes associate with the intestines of laboratory mice.</title>
        <authorList>
            <person name="Navarre W."/>
            <person name="Wong E."/>
            <person name="Huang K."/>
            <person name="Tropini C."/>
            <person name="Ng K."/>
            <person name="Yu B."/>
        </authorList>
    </citation>
    <scope>NUCLEOTIDE SEQUENCE [LARGE SCALE GENOMIC DNA]</scope>
    <source>
        <strain evidence="2 3">NM62_B4-13</strain>
    </source>
</reference>
<protein>
    <recommendedName>
        <fullName evidence="1">DUF7832 domain-containing protein</fullName>
    </recommendedName>
</protein>
<evidence type="ECO:0000259" key="1">
    <source>
        <dbReference type="Pfam" id="PF25191"/>
    </source>
</evidence>
<dbReference type="EMBL" id="SRYW01000009">
    <property type="protein sequence ID" value="TGY33588.1"/>
    <property type="molecule type" value="Genomic_DNA"/>
</dbReference>
<dbReference type="RefSeq" id="WP_136005401.1">
    <property type="nucleotide sequence ID" value="NZ_SRYW01000009.1"/>
</dbReference>
<dbReference type="InterPro" id="IPR057154">
    <property type="entry name" value="DUF7832"/>
</dbReference>